<dbReference type="EC" id="3.2.1.78" evidence="4"/>
<reference evidence="14 17" key="2">
    <citation type="submission" date="2017-02" db="EMBL/GenBank/DDBJ databases">
        <title>Genomes of Trichoderma spp. with biocontrol activity.</title>
        <authorList>
            <person name="Gardiner D."/>
            <person name="Kazan K."/>
            <person name="Vos C."/>
            <person name="Harvey P."/>
        </authorList>
    </citation>
    <scope>NUCLEOTIDE SEQUENCE [LARGE SCALE GENOMIC DNA]</scope>
    <source>
        <strain evidence="14 17">A5MH</strain>
    </source>
</reference>
<dbReference type="InterPro" id="IPR017853">
    <property type="entry name" value="GH"/>
</dbReference>
<dbReference type="PANTHER" id="PTHR31451:SF39">
    <property type="entry name" value="MANNAN ENDO-1,4-BETA-MANNOSIDASE 1"/>
    <property type="match status" value="1"/>
</dbReference>
<feature type="signal peptide" evidence="12">
    <location>
        <begin position="1"/>
        <end position="19"/>
    </location>
</feature>
<name>A0A0W7VVD0_9HYPO</name>
<evidence type="ECO:0000313" key="17">
    <source>
        <dbReference type="Proteomes" id="UP000236546"/>
    </source>
</evidence>
<evidence type="ECO:0000256" key="4">
    <source>
        <dbReference type="ARBA" id="ARBA00012706"/>
    </source>
</evidence>
<dbReference type="STRING" id="398673.A0A0W7VVD0"/>
<dbReference type="SUPFAM" id="SSF57180">
    <property type="entry name" value="Cellulose-binding domain"/>
    <property type="match status" value="1"/>
</dbReference>
<feature type="chain" id="PRO_5014528225" description="Mannan endo-1,4-beta-mannosidase A" evidence="12">
    <location>
        <begin position="20"/>
        <end position="438"/>
    </location>
</feature>
<dbReference type="PROSITE" id="PS51164">
    <property type="entry name" value="CBM1_2"/>
    <property type="match status" value="1"/>
</dbReference>
<dbReference type="RefSeq" id="XP_018663294.1">
    <property type="nucleotide sequence ID" value="XM_018803597.1"/>
</dbReference>
<feature type="domain" description="CBM1" evidence="13">
    <location>
        <begin position="401"/>
        <end position="436"/>
    </location>
</feature>
<dbReference type="Gene3D" id="3.20.20.80">
    <property type="entry name" value="Glycosidases"/>
    <property type="match status" value="1"/>
</dbReference>
<dbReference type="PANTHER" id="PTHR31451">
    <property type="match status" value="1"/>
</dbReference>
<dbReference type="AlphaFoldDB" id="A0A0W7VVD0"/>
<reference evidence="15" key="3">
    <citation type="submission" date="2017-08" db="EMBL/GenBank/DDBJ databases">
        <title>Trichoderma gamsii strain T6085, whole genome shotgun sequencing project.</title>
        <authorList>
            <person name="Baroncelli R."/>
        </authorList>
    </citation>
    <scope>NUCLEOTIDE SEQUENCE</scope>
    <source>
        <strain evidence="15">T6085</strain>
    </source>
</reference>
<evidence type="ECO:0000256" key="6">
    <source>
        <dbReference type="ARBA" id="ARBA00022729"/>
    </source>
</evidence>
<dbReference type="EMBL" id="MTYH01000069">
    <property type="protein sequence ID" value="PNP40359.1"/>
    <property type="molecule type" value="Genomic_DNA"/>
</dbReference>
<comment type="caution">
    <text evidence="14">The sequence shown here is derived from an EMBL/GenBank/DDBJ whole genome shotgun (WGS) entry which is preliminary data.</text>
</comment>
<keyword evidence="6 12" id="KW-0732">Signal</keyword>
<feature type="compositionally biased region" description="Low complexity" evidence="11">
    <location>
        <begin position="381"/>
        <end position="400"/>
    </location>
</feature>
<protein>
    <recommendedName>
        <fullName evidence="9">Mannan endo-1,4-beta-mannosidase A</fullName>
        <ecNumber evidence="4">3.2.1.78</ecNumber>
    </recommendedName>
    <alternativeName>
        <fullName evidence="10">Endo-beta-1,4-mannanase A</fullName>
    </alternativeName>
</protein>
<keyword evidence="7" id="KW-0378">Hydrolase</keyword>
<evidence type="ECO:0000256" key="8">
    <source>
        <dbReference type="ARBA" id="ARBA00023295"/>
    </source>
</evidence>
<dbReference type="GO" id="GO:0046355">
    <property type="term" value="P:mannan catabolic process"/>
    <property type="evidence" value="ECO:0007669"/>
    <property type="project" value="UniProtKB-ARBA"/>
</dbReference>
<evidence type="ECO:0000256" key="12">
    <source>
        <dbReference type="SAM" id="SignalP"/>
    </source>
</evidence>
<evidence type="ECO:0000313" key="15">
    <source>
        <dbReference type="EMBL" id="PON26005.1"/>
    </source>
</evidence>
<dbReference type="GO" id="GO:0005576">
    <property type="term" value="C:extracellular region"/>
    <property type="evidence" value="ECO:0007669"/>
    <property type="project" value="UniProtKB-SubCell"/>
</dbReference>
<evidence type="ECO:0000313" key="16">
    <source>
        <dbReference type="Proteomes" id="UP000054821"/>
    </source>
</evidence>
<evidence type="ECO:0000313" key="14">
    <source>
        <dbReference type="EMBL" id="PNP40359.1"/>
    </source>
</evidence>
<evidence type="ECO:0000259" key="13">
    <source>
        <dbReference type="PROSITE" id="PS51164"/>
    </source>
</evidence>
<evidence type="ECO:0000256" key="7">
    <source>
        <dbReference type="ARBA" id="ARBA00022801"/>
    </source>
</evidence>
<evidence type="ECO:0000256" key="1">
    <source>
        <dbReference type="ARBA" id="ARBA00001678"/>
    </source>
</evidence>
<evidence type="ECO:0000256" key="5">
    <source>
        <dbReference type="ARBA" id="ARBA00022525"/>
    </source>
</evidence>
<reference evidence="15 16" key="1">
    <citation type="journal article" date="2016" name="Genome Announc.">
        <title>Draft Whole-Genome Sequence of Trichoderma gamsii T6085, a Promising Biocontrol Agent of Fusarium Head Blight on Wheat.</title>
        <authorList>
            <person name="Baroncelli R."/>
            <person name="Zapparata A."/>
            <person name="Piaggeschi G."/>
            <person name="Sarrocco S."/>
            <person name="Vannacci G."/>
        </authorList>
    </citation>
    <scope>NUCLEOTIDE SEQUENCE [LARGE SCALE GENOMIC DNA]</scope>
    <source>
        <strain evidence="15 16">T6085</strain>
    </source>
</reference>
<dbReference type="GO" id="GO:0016985">
    <property type="term" value="F:mannan endo-1,4-beta-mannosidase activity"/>
    <property type="evidence" value="ECO:0007669"/>
    <property type="project" value="UniProtKB-EC"/>
</dbReference>
<comment type="catalytic activity">
    <reaction evidence="1">
        <text>Random hydrolysis of (1-&gt;4)-beta-D-mannosidic linkages in mannans, galactomannans and glucomannans.</text>
        <dbReference type="EC" id="3.2.1.78"/>
    </reaction>
</comment>
<evidence type="ECO:0000256" key="2">
    <source>
        <dbReference type="ARBA" id="ARBA00004613"/>
    </source>
</evidence>
<dbReference type="SUPFAM" id="SSF51445">
    <property type="entry name" value="(Trans)glycosidases"/>
    <property type="match status" value="1"/>
</dbReference>
<proteinExistence type="inferred from homology"/>
<dbReference type="PROSITE" id="PS00562">
    <property type="entry name" value="CBM1_1"/>
    <property type="match status" value="1"/>
</dbReference>
<comment type="subcellular location">
    <subcellularLocation>
        <location evidence="2">Secreted</location>
    </subcellularLocation>
</comment>
<dbReference type="InterPro" id="IPR035971">
    <property type="entry name" value="CBD_sf"/>
</dbReference>
<evidence type="ECO:0000256" key="11">
    <source>
        <dbReference type="SAM" id="MobiDB-lite"/>
    </source>
</evidence>
<dbReference type="Proteomes" id="UP000054821">
    <property type="component" value="Unassembled WGS sequence"/>
</dbReference>
<keyword evidence="16" id="KW-1185">Reference proteome</keyword>
<dbReference type="InterPro" id="IPR000254">
    <property type="entry name" value="CBD"/>
</dbReference>
<keyword evidence="5" id="KW-0964">Secreted</keyword>
<organism evidence="14 17">
    <name type="scientific">Trichoderma gamsii</name>
    <dbReference type="NCBI Taxonomy" id="398673"/>
    <lineage>
        <taxon>Eukaryota</taxon>
        <taxon>Fungi</taxon>
        <taxon>Dikarya</taxon>
        <taxon>Ascomycota</taxon>
        <taxon>Pezizomycotina</taxon>
        <taxon>Sordariomycetes</taxon>
        <taxon>Hypocreomycetidae</taxon>
        <taxon>Hypocreales</taxon>
        <taxon>Hypocreaceae</taxon>
        <taxon>Trichoderma</taxon>
    </lineage>
</organism>
<dbReference type="OrthoDB" id="406631at2759"/>
<dbReference type="Pfam" id="PF00734">
    <property type="entry name" value="CBM_1"/>
    <property type="match status" value="1"/>
</dbReference>
<dbReference type="InterPro" id="IPR045053">
    <property type="entry name" value="MAN-like"/>
</dbReference>
<comment type="similarity">
    <text evidence="3">Belongs to the glycosyl hydrolase 5 (cellulase A) family.</text>
</comment>
<evidence type="ECO:0000256" key="9">
    <source>
        <dbReference type="ARBA" id="ARBA00068505"/>
    </source>
</evidence>
<dbReference type="GeneID" id="29983680"/>
<evidence type="ECO:0000256" key="10">
    <source>
        <dbReference type="ARBA" id="ARBA00077212"/>
    </source>
</evidence>
<dbReference type="InterPro" id="IPR001547">
    <property type="entry name" value="Glyco_hydro_5"/>
</dbReference>
<dbReference type="FunFam" id="3.20.20.80:FF:000076">
    <property type="entry name" value="Mannan endo-1,4-beta-mannosidase A"/>
    <property type="match status" value="1"/>
</dbReference>
<dbReference type="SMART" id="SM00236">
    <property type="entry name" value="fCBD"/>
    <property type="match status" value="1"/>
</dbReference>
<keyword evidence="8" id="KW-0326">Glycosidase</keyword>
<dbReference type="Pfam" id="PF26410">
    <property type="entry name" value="GH5_mannosidase"/>
    <property type="match status" value="1"/>
</dbReference>
<gene>
    <name evidence="15" type="ORF">TGAM01_v204949</name>
    <name evidence="14" type="ORF">TGAMA5MH_07686</name>
</gene>
<dbReference type="GO" id="GO:0030248">
    <property type="term" value="F:cellulose binding"/>
    <property type="evidence" value="ECO:0007669"/>
    <property type="project" value="InterPro"/>
</dbReference>
<feature type="region of interest" description="Disordered" evidence="11">
    <location>
        <begin position="373"/>
        <end position="400"/>
    </location>
</feature>
<sequence length="438" mass="46625">MKFLKSQALALLAATSVLATPLQSVSPRASSYVTVSGLQFNIDGKTGYFAGTNCYWCSFLTNHADVDTTFSHMASSGLKIVRIWGFNDVNQQPGTGNIWFQLLSASGSTINTGSTGLGNLDYVVQSAETHGLKLIINFVNNWSDYGGINAYVNAFGGNATSWYTNTAAQAQYRKYIQAVVSRYTNSTAIFAWELANEPRCNGCATSVVWNWASSVSQYVKSLDSNHLVTLGDEGLGLATGSDGSYPYTYGEGTDFASYMNITTLDFSTLHLYPNSWGETYDWGSSWIETHAQACVASGKPCMLEEYGAPTNHCAIESPWQQTALASKGMAADLYWQWGDTLSNGQSSDDGNTVYYGTSDFTCLVTNHVAAINGGTPPPPASSTTTSKATSTSKPPSGPTGSCSALYGQCGGTGWGGATCCSSGTCKYSNAYYSQCVPS</sequence>
<dbReference type="EMBL" id="JPDN02000015">
    <property type="protein sequence ID" value="PON26005.1"/>
    <property type="molecule type" value="Genomic_DNA"/>
</dbReference>
<accession>A0A0W7VVD0</accession>
<dbReference type="Proteomes" id="UP000236546">
    <property type="component" value="Unassembled WGS sequence"/>
</dbReference>
<evidence type="ECO:0000256" key="3">
    <source>
        <dbReference type="ARBA" id="ARBA00005641"/>
    </source>
</evidence>